<evidence type="ECO:0000313" key="2">
    <source>
        <dbReference type="EMBL" id="EGD79750.1"/>
    </source>
</evidence>
<dbReference type="OrthoDB" id="1914839at2759"/>
<organism evidence="3">
    <name type="scientific">Salpingoeca rosetta (strain ATCC 50818 / BSB-021)</name>
    <dbReference type="NCBI Taxonomy" id="946362"/>
    <lineage>
        <taxon>Eukaryota</taxon>
        <taxon>Choanoflagellata</taxon>
        <taxon>Craspedida</taxon>
        <taxon>Salpingoecidae</taxon>
        <taxon>Salpingoeca</taxon>
    </lineage>
</organism>
<dbReference type="RefSeq" id="XP_004988699.1">
    <property type="nucleotide sequence ID" value="XM_004988642.1"/>
</dbReference>
<keyword evidence="3" id="KW-1185">Reference proteome</keyword>
<dbReference type="CDD" id="cd24142">
    <property type="entry name" value="ACL4-like"/>
    <property type="match status" value="1"/>
</dbReference>
<feature type="compositionally biased region" description="Acidic residues" evidence="1">
    <location>
        <begin position="405"/>
        <end position="419"/>
    </location>
</feature>
<dbReference type="Gene3D" id="1.25.40.10">
    <property type="entry name" value="Tetratricopeptide repeat domain"/>
    <property type="match status" value="3"/>
</dbReference>
<dbReference type="OMA" id="ETYMTDL"/>
<feature type="region of interest" description="Disordered" evidence="1">
    <location>
        <begin position="249"/>
        <end position="306"/>
    </location>
</feature>
<gene>
    <name evidence="2" type="ORF">PTSG_10734</name>
</gene>
<evidence type="ECO:0000313" key="3">
    <source>
        <dbReference type="Proteomes" id="UP000007799"/>
    </source>
</evidence>
<dbReference type="EMBL" id="GL832988">
    <property type="protein sequence ID" value="EGD79750.1"/>
    <property type="molecule type" value="Genomic_DNA"/>
</dbReference>
<sequence>MPGAKKKAFKHKQRHKKKQQQRQQRQQQQQQKQQQHKDPQQQAAQHQPVDTLLTQAETAYAEMRFDECMQLCDQVLSQSAGNTAAMETKALALLQLEQPEPARALLEECVRLSPEEGASKYMYLGQMSFGEEAAEALQHGISILAAEQEQMRGVATDEEMQEHNDAVAAAFCSLAEVYLTDLCETEGAQDVCMELMKKALDFDPNNVQALQTLASIHISLSEPEQAREYLFRSLDEWWKFRKGAHGMDVAGEGDDDDEGDDNDDGDTTGGATAMDDDDDDDNGEEDDDVIGDDDDDEKQLDPDEMVYVPPYEARINAAKMLIELGELDLALELLDLLIAEDDEIMQVWYLQGWTLHLKGDTESSRESLERAKQVYVASQADRPEVLQHIDELLAEQQQQQQQQEQQEEEEDQDGDVAMA</sequence>
<dbReference type="InParanoid" id="F2UQ82"/>
<dbReference type="Proteomes" id="UP000007799">
    <property type="component" value="Unassembled WGS sequence"/>
</dbReference>
<dbReference type="SMART" id="SM00028">
    <property type="entry name" value="TPR"/>
    <property type="match status" value="5"/>
</dbReference>
<reference evidence="2" key="1">
    <citation type="submission" date="2009-08" db="EMBL/GenBank/DDBJ databases">
        <title>Annotation of Salpingoeca rosetta.</title>
        <authorList>
            <consortium name="The Broad Institute Genome Sequencing Platform"/>
            <person name="Russ C."/>
            <person name="Cuomo C."/>
            <person name="Burger G."/>
            <person name="Gray M.W."/>
            <person name="Holland P.W.H."/>
            <person name="King N."/>
            <person name="Lang F.B.F."/>
            <person name="Roger A.J."/>
            <person name="Ruiz-Trillo I."/>
            <person name="Young S.K."/>
            <person name="Zeng Q."/>
            <person name="Gargeya S."/>
            <person name="Alvarado L."/>
            <person name="Berlin A."/>
            <person name="Chapman S.B."/>
            <person name="Chen Z."/>
            <person name="Freedman E."/>
            <person name="Gellesch M."/>
            <person name="Goldberg J."/>
            <person name="Griggs A."/>
            <person name="Gujja S."/>
            <person name="Heilman E."/>
            <person name="Heiman D."/>
            <person name="Howarth C."/>
            <person name="Mehta T."/>
            <person name="Neiman D."/>
            <person name="Pearson M."/>
            <person name="Roberts A."/>
            <person name="Saif S."/>
            <person name="Shea T."/>
            <person name="Shenoy N."/>
            <person name="Sisk P."/>
            <person name="Stolte C."/>
            <person name="Sykes S."/>
            <person name="White J."/>
            <person name="Yandava C."/>
            <person name="Haas B."/>
            <person name="Nusbaum C."/>
            <person name="Birren B."/>
        </authorList>
    </citation>
    <scope>NUCLEOTIDE SEQUENCE [LARGE SCALE GENOMIC DNA]</scope>
    <source>
        <strain evidence="2">ATCC 50818</strain>
    </source>
</reference>
<feature type="region of interest" description="Disordered" evidence="1">
    <location>
        <begin position="1"/>
        <end position="48"/>
    </location>
</feature>
<feature type="compositionally biased region" description="Low complexity" evidence="1">
    <location>
        <begin position="395"/>
        <end position="404"/>
    </location>
</feature>
<name>F2UQ82_SALR5</name>
<dbReference type="KEGG" id="sre:PTSG_10734"/>
<dbReference type="GeneID" id="16069234"/>
<feature type="compositionally biased region" description="Basic residues" evidence="1">
    <location>
        <begin position="1"/>
        <end position="20"/>
    </location>
</feature>
<feature type="compositionally biased region" description="Low complexity" evidence="1">
    <location>
        <begin position="21"/>
        <end position="33"/>
    </location>
</feature>
<dbReference type="eggNOG" id="ENOG502QSAH">
    <property type="taxonomic scope" value="Eukaryota"/>
</dbReference>
<evidence type="ECO:0000256" key="1">
    <source>
        <dbReference type="SAM" id="MobiDB-lite"/>
    </source>
</evidence>
<feature type="compositionally biased region" description="Acidic residues" evidence="1">
    <location>
        <begin position="274"/>
        <end position="304"/>
    </location>
</feature>
<dbReference type="InterPro" id="IPR011990">
    <property type="entry name" value="TPR-like_helical_dom_sf"/>
</dbReference>
<dbReference type="Pfam" id="PF13181">
    <property type="entry name" value="TPR_8"/>
    <property type="match status" value="2"/>
</dbReference>
<proteinExistence type="predicted"/>
<accession>F2UQ82</accession>
<feature type="compositionally biased region" description="Acidic residues" evidence="1">
    <location>
        <begin position="251"/>
        <end position="266"/>
    </location>
</feature>
<dbReference type="SUPFAM" id="SSF48452">
    <property type="entry name" value="TPR-like"/>
    <property type="match status" value="2"/>
</dbReference>
<protein>
    <recommendedName>
        <fullName evidence="4">TPR domain-containing protein</fullName>
    </recommendedName>
</protein>
<dbReference type="STRING" id="946362.F2UQ82"/>
<dbReference type="AlphaFoldDB" id="F2UQ82"/>
<evidence type="ECO:0008006" key="4">
    <source>
        <dbReference type="Google" id="ProtNLM"/>
    </source>
</evidence>
<feature type="region of interest" description="Disordered" evidence="1">
    <location>
        <begin position="393"/>
        <end position="419"/>
    </location>
</feature>
<dbReference type="InterPro" id="IPR019734">
    <property type="entry name" value="TPR_rpt"/>
</dbReference>